<dbReference type="PANTHER" id="PTHR10900">
    <property type="entry name" value="PERIOSTIN-RELATED"/>
    <property type="match status" value="1"/>
</dbReference>
<feature type="domain" description="FAS1" evidence="3">
    <location>
        <begin position="58"/>
        <end position="187"/>
    </location>
</feature>
<dbReference type="SUPFAM" id="SSF82153">
    <property type="entry name" value="FAS1 domain"/>
    <property type="match status" value="1"/>
</dbReference>
<accession>A0ABV8GBC8</accession>
<organism evidence="4 5">
    <name type="scientific">Nonomuraea purpurea</name>
    <dbReference type="NCBI Taxonomy" id="1849276"/>
    <lineage>
        <taxon>Bacteria</taxon>
        <taxon>Bacillati</taxon>
        <taxon>Actinomycetota</taxon>
        <taxon>Actinomycetes</taxon>
        <taxon>Streptosporangiales</taxon>
        <taxon>Streptosporangiaceae</taxon>
        <taxon>Nonomuraea</taxon>
    </lineage>
</organism>
<evidence type="ECO:0000313" key="4">
    <source>
        <dbReference type="EMBL" id="MFC4009967.1"/>
    </source>
</evidence>
<dbReference type="InterPro" id="IPR036378">
    <property type="entry name" value="FAS1_dom_sf"/>
</dbReference>
<feature type="chain" id="PRO_5047499909" evidence="2">
    <location>
        <begin position="22"/>
        <end position="190"/>
    </location>
</feature>
<dbReference type="Gene3D" id="2.30.180.10">
    <property type="entry name" value="FAS1 domain"/>
    <property type="match status" value="1"/>
</dbReference>
<feature type="region of interest" description="Disordered" evidence="1">
    <location>
        <begin position="22"/>
        <end position="43"/>
    </location>
</feature>
<feature type="signal peptide" evidence="2">
    <location>
        <begin position="1"/>
        <end position="21"/>
    </location>
</feature>
<name>A0ABV8GBC8_9ACTN</name>
<keyword evidence="2" id="KW-0732">Signal</keyword>
<reference evidence="5" key="1">
    <citation type="journal article" date="2019" name="Int. J. Syst. Evol. Microbiol.">
        <title>The Global Catalogue of Microorganisms (GCM) 10K type strain sequencing project: providing services to taxonomists for standard genome sequencing and annotation.</title>
        <authorList>
            <consortium name="The Broad Institute Genomics Platform"/>
            <consortium name="The Broad Institute Genome Sequencing Center for Infectious Disease"/>
            <person name="Wu L."/>
            <person name="Ma J."/>
        </authorList>
    </citation>
    <scope>NUCLEOTIDE SEQUENCE [LARGE SCALE GENOMIC DNA]</scope>
    <source>
        <strain evidence="5">TBRC 1276</strain>
    </source>
</reference>
<dbReference type="SMART" id="SM00554">
    <property type="entry name" value="FAS1"/>
    <property type="match status" value="1"/>
</dbReference>
<protein>
    <submittedName>
        <fullName evidence="4">Fasciclin domain-containing protein</fullName>
    </submittedName>
</protein>
<sequence>MKRALLATALVLTAAVGTVGASPWTSSAARPTPTPTAGANPVGPGCAPIKKSLSGISDKGLGTALAQIPELSMLSQAVKTADWQTKFNQAAHLTLFAPDNHAFQAIPVKTRDKIMANKQELTKILGYHAVQGRLTPAELKNATLATLQGGDLTVKGSGKHTTVNQAKLVCGDIQARNATIYIIDKVLMPH</sequence>
<comment type="caution">
    <text evidence="4">The sequence shown here is derived from an EMBL/GenBank/DDBJ whole genome shotgun (WGS) entry which is preliminary data.</text>
</comment>
<feature type="compositionally biased region" description="Low complexity" evidence="1">
    <location>
        <begin position="22"/>
        <end position="37"/>
    </location>
</feature>
<dbReference type="InterPro" id="IPR000782">
    <property type="entry name" value="FAS1_domain"/>
</dbReference>
<dbReference type="Proteomes" id="UP001595851">
    <property type="component" value="Unassembled WGS sequence"/>
</dbReference>
<evidence type="ECO:0000256" key="2">
    <source>
        <dbReference type="SAM" id="SignalP"/>
    </source>
</evidence>
<dbReference type="Pfam" id="PF02469">
    <property type="entry name" value="Fasciclin"/>
    <property type="match status" value="1"/>
</dbReference>
<evidence type="ECO:0000259" key="3">
    <source>
        <dbReference type="PROSITE" id="PS50213"/>
    </source>
</evidence>
<dbReference type="PROSITE" id="PS50213">
    <property type="entry name" value="FAS1"/>
    <property type="match status" value="1"/>
</dbReference>
<dbReference type="RefSeq" id="WP_379529992.1">
    <property type="nucleotide sequence ID" value="NZ_JBHSBI010000011.1"/>
</dbReference>
<keyword evidence="5" id="KW-1185">Reference proteome</keyword>
<dbReference type="PANTHER" id="PTHR10900:SF77">
    <property type="entry name" value="FI19380P1"/>
    <property type="match status" value="1"/>
</dbReference>
<dbReference type="EMBL" id="JBHSBI010000011">
    <property type="protein sequence ID" value="MFC4009967.1"/>
    <property type="molecule type" value="Genomic_DNA"/>
</dbReference>
<proteinExistence type="predicted"/>
<gene>
    <name evidence="4" type="ORF">ACFOY2_22250</name>
</gene>
<evidence type="ECO:0000313" key="5">
    <source>
        <dbReference type="Proteomes" id="UP001595851"/>
    </source>
</evidence>
<dbReference type="InterPro" id="IPR050904">
    <property type="entry name" value="Adhesion/Biosynth-related"/>
</dbReference>
<evidence type="ECO:0000256" key="1">
    <source>
        <dbReference type="SAM" id="MobiDB-lite"/>
    </source>
</evidence>